<evidence type="ECO:0000259" key="12">
    <source>
        <dbReference type="PROSITE" id="PS50157"/>
    </source>
</evidence>
<feature type="region of interest" description="Disordered" evidence="11">
    <location>
        <begin position="326"/>
        <end position="369"/>
    </location>
</feature>
<evidence type="ECO:0000256" key="11">
    <source>
        <dbReference type="SAM" id="MobiDB-lite"/>
    </source>
</evidence>
<dbReference type="FunFam" id="3.30.160.60:FF:001385">
    <property type="entry name" value="zinc finger protein 774"/>
    <property type="match status" value="1"/>
</dbReference>
<feature type="domain" description="C2H2-type" evidence="12">
    <location>
        <begin position="503"/>
        <end position="530"/>
    </location>
</feature>
<dbReference type="GO" id="GO:0010468">
    <property type="term" value="P:regulation of gene expression"/>
    <property type="evidence" value="ECO:0007669"/>
    <property type="project" value="TreeGrafter"/>
</dbReference>
<dbReference type="PROSITE" id="PS00028">
    <property type="entry name" value="ZINC_FINGER_C2H2_1"/>
    <property type="match status" value="2"/>
</dbReference>
<keyword evidence="5" id="KW-0862">Zinc</keyword>
<evidence type="ECO:0000256" key="5">
    <source>
        <dbReference type="ARBA" id="ARBA00022833"/>
    </source>
</evidence>
<keyword evidence="7" id="KW-0238">DNA-binding</keyword>
<dbReference type="GO" id="GO:0003677">
    <property type="term" value="F:DNA binding"/>
    <property type="evidence" value="ECO:0007669"/>
    <property type="project" value="UniProtKB-KW"/>
</dbReference>
<dbReference type="Pfam" id="PF00096">
    <property type="entry name" value="zf-C2H2"/>
    <property type="match status" value="1"/>
</dbReference>
<feature type="compositionally biased region" description="Low complexity" evidence="11">
    <location>
        <begin position="326"/>
        <end position="339"/>
    </location>
</feature>
<dbReference type="SUPFAM" id="SSF57667">
    <property type="entry name" value="beta-beta-alpha zinc fingers"/>
    <property type="match status" value="1"/>
</dbReference>
<dbReference type="Proteomes" id="UP000318571">
    <property type="component" value="Chromosome 4"/>
</dbReference>
<keyword evidence="8" id="KW-0804">Transcription</keyword>
<evidence type="ECO:0000256" key="3">
    <source>
        <dbReference type="ARBA" id="ARBA00022737"/>
    </source>
</evidence>
<evidence type="ECO:0000313" key="14">
    <source>
        <dbReference type="Proteomes" id="UP000318571"/>
    </source>
</evidence>
<evidence type="ECO:0000256" key="10">
    <source>
        <dbReference type="PROSITE-ProRule" id="PRU00042"/>
    </source>
</evidence>
<dbReference type="GO" id="GO:0008270">
    <property type="term" value="F:zinc ion binding"/>
    <property type="evidence" value="ECO:0007669"/>
    <property type="project" value="UniProtKB-KW"/>
</dbReference>
<dbReference type="InterPro" id="IPR036236">
    <property type="entry name" value="Znf_C2H2_sf"/>
</dbReference>
<feature type="compositionally biased region" description="Polar residues" evidence="11">
    <location>
        <begin position="182"/>
        <end position="199"/>
    </location>
</feature>
<dbReference type="InterPro" id="IPR013087">
    <property type="entry name" value="Znf_C2H2_type"/>
</dbReference>
<evidence type="ECO:0000256" key="8">
    <source>
        <dbReference type="ARBA" id="ARBA00023163"/>
    </source>
</evidence>
<dbReference type="PANTHER" id="PTHR16515">
    <property type="entry name" value="PR DOMAIN ZINC FINGER PROTEIN"/>
    <property type="match status" value="1"/>
</dbReference>
<proteinExistence type="predicted"/>
<feature type="compositionally biased region" description="Low complexity" evidence="11">
    <location>
        <begin position="138"/>
        <end position="181"/>
    </location>
</feature>
<comment type="subcellular location">
    <subcellularLocation>
        <location evidence="1">Nucleus</location>
    </subcellularLocation>
</comment>
<evidence type="ECO:0000256" key="4">
    <source>
        <dbReference type="ARBA" id="ARBA00022771"/>
    </source>
</evidence>
<evidence type="ECO:0000313" key="13">
    <source>
        <dbReference type="EMBL" id="TRY66973.1"/>
    </source>
</evidence>
<comment type="caution">
    <text evidence="13">The sequence shown here is derived from an EMBL/GenBank/DDBJ whole genome shotgun (WGS) entry which is preliminary data.</text>
</comment>
<keyword evidence="14" id="KW-1185">Reference proteome</keyword>
<keyword evidence="4 10" id="KW-0863">Zinc-finger</keyword>
<feature type="compositionally biased region" description="Low complexity" evidence="11">
    <location>
        <begin position="205"/>
        <end position="232"/>
    </location>
</feature>
<sequence>MTSGLAAPATPKHSAPHESKVSQAMLETTLVTTTVKFGSQPPLNIIKQEVVSPPPSSSVNSMTHGHLSPTPIGNLLHWDCDQYPDSASKFSPIKLEPSDPLDSMGLNQNASSDFAELKPMPFDYGNTTLTGLDPVLANSSNNNNNNNNNSKTMVNMNSSNGSTNHNNATSNNTNNHPTATSESINSLHNHNTGSSTTLAGTIIRSTPTSSSSSSLHYPTSSSADVTSTATSSPPGITKLETLDFTASQDAFDDLASIVGISMGADSTVPNMESDLDLDAWIESTAQNIRPLVPDGGLDSILPMSRHGGVSNHNTLTVSSQSFLQMSQSSPSSTLQSLLQGNLTPHPPLGSTKVTQLQHREDHNSGNAPPPYSILQTRLQHGSLSVPMQNHNTHNNIVKVDSTFDLMKLTDNGGGGNGGHPYLTSNFSDSLPHSTQTLLNHVSTSADQSLHRRLGELSGLAKIKAKQNKIRQKLGLNSVSGGVASGSANGVGSPNGDQSKKMMHHCQICNRGFLNKSNIKVHLRTHTGEKPFKCEHCSKAFRQKAHLLKHMSIHKRISRD</sequence>
<dbReference type="InterPro" id="IPR050331">
    <property type="entry name" value="Zinc_finger"/>
</dbReference>
<organism evidence="13 14">
    <name type="scientific">Tigriopus californicus</name>
    <name type="common">Marine copepod</name>
    <dbReference type="NCBI Taxonomy" id="6832"/>
    <lineage>
        <taxon>Eukaryota</taxon>
        <taxon>Metazoa</taxon>
        <taxon>Ecdysozoa</taxon>
        <taxon>Arthropoda</taxon>
        <taxon>Crustacea</taxon>
        <taxon>Multicrustacea</taxon>
        <taxon>Hexanauplia</taxon>
        <taxon>Copepoda</taxon>
        <taxon>Harpacticoida</taxon>
        <taxon>Harpacticidae</taxon>
        <taxon>Tigriopus</taxon>
    </lineage>
</organism>
<accession>A0A553NNE2</accession>
<protein>
    <recommendedName>
        <fullName evidence="12">C2H2-type domain-containing protein</fullName>
    </recommendedName>
</protein>
<dbReference type="Gene3D" id="3.30.160.60">
    <property type="entry name" value="Classic Zinc Finger"/>
    <property type="match status" value="2"/>
</dbReference>
<evidence type="ECO:0000256" key="6">
    <source>
        <dbReference type="ARBA" id="ARBA00023015"/>
    </source>
</evidence>
<name>A0A553NNE2_TIGCA</name>
<feature type="region of interest" description="Disordered" evidence="11">
    <location>
        <begin position="1"/>
        <end position="20"/>
    </location>
</feature>
<gene>
    <name evidence="13" type="ORF">TCAL_04374</name>
</gene>
<dbReference type="AlphaFoldDB" id="A0A553NNE2"/>
<feature type="region of interest" description="Disordered" evidence="11">
    <location>
        <begin position="133"/>
        <end position="234"/>
    </location>
</feature>
<dbReference type="PROSITE" id="PS50157">
    <property type="entry name" value="ZINC_FINGER_C2H2_2"/>
    <property type="match status" value="2"/>
</dbReference>
<keyword evidence="3" id="KW-0677">Repeat</keyword>
<dbReference type="EMBL" id="VCGU01000011">
    <property type="protein sequence ID" value="TRY66973.1"/>
    <property type="molecule type" value="Genomic_DNA"/>
</dbReference>
<dbReference type="GO" id="GO:0005634">
    <property type="term" value="C:nucleus"/>
    <property type="evidence" value="ECO:0007669"/>
    <property type="project" value="UniProtKB-SubCell"/>
</dbReference>
<evidence type="ECO:0000256" key="1">
    <source>
        <dbReference type="ARBA" id="ARBA00004123"/>
    </source>
</evidence>
<evidence type="ECO:0000256" key="7">
    <source>
        <dbReference type="ARBA" id="ARBA00023125"/>
    </source>
</evidence>
<dbReference type="STRING" id="6832.A0A553NNE2"/>
<keyword evidence="6" id="KW-0805">Transcription regulation</keyword>
<keyword evidence="2" id="KW-0479">Metal-binding</keyword>
<evidence type="ECO:0000256" key="2">
    <source>
        <dbReference type="ARBA" id="ARBA00022723"/>
    </source>
</evidence>
<feature type="domain" description="C2H2-type" evidence="12">
    <location>
        <begin position="531"/>
        <end position="553"/>
    </location>
</feature>
<keyword evidence="9" id="KW-0539">Nucleus</keyword>
<evidence type="ECO:0000256" key="9">
    <source>
        <dbReference type="ARBA" id="ARBA00023242"/>
    </source>
</evidence>
<dbReference type="SMART" id="SM00355">
    <property type="entry name" value="ZnF_C2H2"/>
    <property type="match status" value="2"/>
</dbReference>
<reference evidence="13 14" key="1">
    <citation type="journal article" date="2018" name="Nat. Ecol. Evol.">
        <title>Genomic signatures of mitonuclear coevolution across populations of Tigriopus californicus.</title>
        <authorList>
            <person name="Barreto F.S."/>
            <person name="Watson E.T."/>
            <person name="Lima T.G."/>
            <person name="Willett C.S."/>
            <person name="Edmands S."/>
            <person name="Li W."/>
            <person name="Burton R.S."/>
        </authorList>
    </citation>
    <scope>NUCLEOTIDE SEQUENCE [LARGE SCALE GENOMIC DNA]</scope>
    <source>
        <strain evidence="13 14">San Diego</strain>
    </source>
</reference>
<dbReference type="PANTHER" id="PTHR16515:SF49">
    <property type="entry name" value="GASTRULA ZINC FINGER PROTEIN XLCGF49.1-LIKE-RELATED"/>
    <property type="match status" value="1"/>
</dbReference>